<dbReference type="EMBL" id="DSMG01000058">
    <property type="protein sequence ID" value="HDX30880.1"/>
    <property type="molecule type" value="Genomic_DNA"/>
</dbReference>
<reference evidence="1" key="1">
    <citation type="journal article" date="2020" name="mSystems">
        <title>Genome- and Community-Level Interaction Insights into Carbon Utilization and Element Cycling Functions of Hydrothermarchaeota in Hydrothermal Sediment.</title>
        <authorList>
            <person name="Zhou Z."/>
            <person name="Liu Y."/>
            <person name="Xu W."/>
            <person name="Pan J."/>
            <person name="Luo Z.H."/>
            <person name="Li M."/>
        </authorList>
    </citation>
    <scope>NUCLEOTIDE SEQUENCE [LARGE SCALE GENOMIC DNA]</scope>
    <source>
        <strain evidence="1">SpSt-289</strain>
    </source>
</reference>
<comment type="caution">
    <text evidence="1">The sequence shown here is derived from an EMBL/GenBank/DDBJ whole genome shotgun (WGS) entry which is preliminary data.</text>
</comment>
<evidence type="ECO:0000313" key="1">
    <source>
        <dbReference type="EMBL" id="HDX30880.1"/>
    </source>
</evidence>
<name>A0A7C1FQG3_9CHLR</name>
<protein>
    <submittedName>
        <fullName evidence="1">Uncharacterized protein</fullName>
    </submittedName>
</protein>
<organism evidence="1">
    <name type="scientific">Caldilinea aerophila</name>
    <dbReference type="NCBI Taxonomy" id="133453"/>
    <lineage>
        <taxon>Bacteria</taxon>
        <taxon>Bacillati</taxon>
        <taxon>Chloroflexota</taxon>
        <taxon>Caldilineae</taxon>
        <taxon>Caldilineales</taxon>
        <taxon>Caldilineaceae</taxon>
        <taxon>Caldilinea</taxon>
    </lineage>
</organism>
<sequence length="78" mass="9044">MNHPTEIPQPPAHLSAAYAERAYRRNYRTVMVRFWREHDNAPWRATTIDSNGGAPTHYASVNELFASLWTMLNELNET</sequence>
<gene>
    <name evidence="1" type="ORF">ENQ20_05230</name>
</gene>
<dbReference type="AlphaFoldDB" id="A0A7C1FQG3"/>
<proteinExistence type="predicted"/>
<accession>A0A7C1FQG3</accession>